<evidence type="ECO:0000313" key="2">
    <source>
        <dbReference type="Proteomes" id="UP000219338"/>
    </source>
</evidence>
<keyword evidence="2" id="KW-1185">Reference proteome</keyword>
<sequence length="111" mass="13504">MDQIPTHTISLFVRTEMPMGCQVHRDFLRPYLPKYYRVKYVAKQNPGRFAQFQSRMWTLWIRCWEIQPPDPEDAKAVEDWLKLCQRILCKIIQTMSYWIPFYVADLEKKKC</sequence>
<accession>A0A284QWY0</accession>
<protein>
    <submittedName>
        <fullName evidence="1">Uncharacterized protein</fullName>
    </submittedName>
</protein>
<organism evidence="1 2">
    <name type="scientific">Armillaria ostoyae</name>
    <name type="common">Armillaria root rot fungus</name>
    <dbReference type="NCBI Taxonomy" id="47428"/>
    <lineage>
        <taxon>Eukaryota</taxon>
        <taxon>Fungi</taxon>
        <taxon>Dikarya</taxon>
        <taxon>Basidiomycota</taxon>
        <taxon>Agaricomycotina</taxon>
        <taxon>Agaricomycetes</taxon>
        <taxon>Agaricomycetidae</taxon>
        <taxon>Agaricales</taxon>
        <taxon>Marasmiineae</taxon>
        <taxon>Physalacriaceae</taxon>
        <taxon>Armillaria</taxon>
    </lineage>
</organism>
<dbReference type="Proteomes" id="UP000219338">
    <property type="component" value="Unassembled WGS sequence"/>
</dbReference>
<name>A0A284QWY0_ARMOS</name>
<reference evidence="2" key="1">
    <citation type="journal article" date="2017" name="Nat. Ecol. Evol.">
        <title>Genome expansion and lineage-specific genetic innovations in the forest pathogenic fungi Armillaria.</title>
        <authorList>
            <person name="Sipos G."/>
            <person name="Prasanna A.N."/>
            <person name="Walter M.C."/>
            <person name="O'Connor E."/>
            <person name="Balint B."/>
            <person name="Krizsan K."/>
            <person name="Kiss B."/>
            <person name="Hess J."/>
            <person name="Varga T."/>
            <person name="Slot J."/>
            <person name="Riley R."/>
            <person name="Boka B."/>
            <person name="Rigling D."/>
            <person name="Barry K."/>
            <person name="Lee J."/>
            <person name="Mihaltcheva S."/>
            <person name="LaButti K."/>
            <person name="Lipzen A."/>
            <person name="Waldron R."/>
            <person name="Moloney N.M."/>
            <person name="Sperisen C."/>
            <person name="Kredics L."/>
            <person name="Vagvoelgyi C."/>
            <person name="Patrignani A."/>
            <person name="Fitzpatrick D."/>
            <person name="Nagy I."/>
            <person name="Doyle S."/>
            <person name="Anderson J.B."/>
            <person name="Grigoriev I.V."/>
            <person name="Gueldener U."/>
            <person name="Muensterkoetter M."/>
            <person name="Nagy L.G."/>
        </authorList>
    </citation>
    <scope>NUCLEOTIDE SEQUENCE [LARGE SCALE GENOMIC DNA]</scope>
    <source>
        <strain evidence="2">C18/9</strain>
    </source>
</reference>
<gene>
    <name evidence="1" type="ORF">ARMOST_04297</name>
</gene>
<proteinExistence type="predicted"/>
<dbReference type="AlphaFoldDB" id="A0A284QWY0"/>
<evidence type="ECO:0000313" key="1">
    <source>
        <dbReference type="EMBL" id="SJL00983.1"/>
    </source>
</evidence>
<dbReference type="EMBL" id="FUEG01000003">
    <property type="protein sequence ID" value="SJL00983.1"/>
    <property type="molecule type" value="Genomic_DNA"/>
</dbReference>